<reference evidence="1 2" key="1">
    <citation type="submission" date="2019-04" db="EMBL/GenBank/DDBJ databases">
        <title>Microbes associate with the intestines of laboratory mice.</title>
        <authorList>
            <person name="Navarre W."/>
            <person name="Wong E."/>
            <person name="Huang K.C."/>
            <person name="Tropini C."/>
            <person name="Ng K."/>
            <person name="Yu B."/>
        </authorList>
    </citation>
    <scope>NUCLEOTIDE SEQUENCE [LARGE SCALE GENOMIC DNA]</scope>
    <source>
        <strain evidence="1 2">NM87_A27A</strain>
    </source>
</reference>
<gene>
    <name evidence="1" type="ORF">E5991_03040</name>
</gene>
<protein>
    <submittedName>
        <fullName evidence="1">Uncharacterized protein</fullName>
    </submittedName>
</protein>
<evidence type="ECO:0000313" key="2">
    <source>
        <dbReference type="Proteomes" id="UP000306798"/>
    </source>
</evidence>
<organism evidence="1 2">
    <name type="scientific">Bifidobacterium pseudolongum</name>
    <dbReference type="NCBI Taxonomy" id="1694"/>
    <lineage>
        <taxon>Bacteria</taxon>
        <taxon>Bacillati</taxon>
        <taxon>Actinomycetota</taxon>
        <taxon>Actinomycetes</taxon>
        <taxon>Bifidobacteriales</taxon>
        <taxon>Bifidobacteriaceae</taxon>
        <taxon>Bifidobacterium</taxon>
    </lineage>
</organism>
<name>A0A4S4FAR2_9BIFI</name>
<sequence length="60" mass="6508">MKEGMIMKTVSFVLSLLLVTTGLIPYNVGSESQANAAFTQNAVAYIVPCPPFLEWLCGKN</sequence>
<dbReference type="EMBL" id="SSTF01000006">
    <property type="protein sequence ID" value="THG26948.1"/>
    <property type="molecule type" value="Genomic_DNA"/>
</dbReference>
<comment type="caution">
    <text evidence="1">The sequence shown here is derived from an EMBL/GenBank/DDBJ whole genome shotgun (WGS) entry which is preliminary data.</text>
</comment>
<evidence type="ECO:0000313" key="1">
    <source>
        <dbReference type="EMBL" id="THG26948.1"/>
    </source>
</evidence>
<dbReference type="RefSeq" id="WP_136511059.1">
    <property type="nucleotide sequence ID" value="NZ_SSTF01000006.1"/>
</dbReference>
<dbReference type="Proteomes" id="UP000306798">
    <property type="component" value="Unassembled WGS sequence"/>
</dbReference>
<proteinExistence type="predicted"/>
<accession>A0A4S4FAR2</accession>
<dbReference type="AlphaFoldDB" id="A0A4S4FAR2"/>